<dbReference type="SUPFAM" id="SSF52047">
    <property type="entry name" value="RNI-like"/>
    <property type="match status" value="1"/>
</dbReference>
<dbReference type="Pfam" id="PF24758">
    <property type="entry name" value="LRR_At5g56370"/>
    <property type="match status" value="1"/>
</dbReference>
<dbReference type="SUPFAM" id="SSF81383">
    <property type="entry name" value="F-box domain"/>
    <property type="match status" value="1"/>
</dbReference>
<dbReference type="CDD" id="cd09917">
    <property type="entry name" value="F-box_SF"/>
    <property type="match status" value="1"/>
</dbReference>
<dbReference type="PROSITE" id="PS50181">
    <property type="entry name" value="FBOX"/>
    <property type="match status" value="1"/>
</dbReference>
<dbReference type="GO" id="GO:0019005">
    <property type="term" value="C:SCF ubiquitin ligase complex"/>
    <property type="evidence" value="ECO:0007669"/>
    <property type="project" value="TreeGrafter"/>
</dbReference>
<protein>
    <submittedName>
        <fullName evidence="2">(northern house mosquito) hypothetical protein</fullName>
    </submittedName>
</protein>
<dbReference type="InterPro" id="IPR001810">
    <property type="entry name" value="F-box_dom"/>
</dbReference>
<evidence type="ECO:0000313" key="2">
    <source>
        <dbReference type="EMBL" id="CAG6478809.1"/>
    </source>
</evidence>
<dbReference type="InterPro" id="IPR036047">
    <property type="entry name" value="F-box-like_dom_sf"/>
</dbReference>
<dbReference type="Pfam" id="PF12937">
    <property type="entry name" value="F-box-like"/>
    <property type="match status" value="1"/>
</dbReference>
<dbReference type="AlphaFoldDB" id="A0A8D8BN32"/>
<dbReference type="EMBL" id="HBUE01083871">
    <property type="protein sequence ID" value="CAG6478809.1"/>
    <property type="molecule type" value="Transcribed_RNA"/>
</dbReference>
<organism evidence="2">
    <name type="scientific">Culex pipiens</name>
    <name type="common">House mosquito</name>
    <dbReference type="NCBI Taxonomy" id="7175"/>
    <lineage>
        <taxon>Eukaryota</taxon>
        <taxon>Metazoa</taxon>
        <taxon>Ecdysozoa</taxon>
        <taxon>Arthropoda</taxon>
        <taxon>Hexapoda</taxon>
        <taxon>Insecta</taxon>
        <taxon>Pterygota</taxon>
        <taxon>Neoptera</taxon>
        <taxon>Endopterygota</taxon>
        <taxon>Diptera</taxon>
        <taxon>Nematocera</taxon>
        <taxon>Culicoidea</taxon>
        <taxon>Culicidae</taxon>
        <taxon>Culicinae</taxon>
        <taxon>Culicini</taxon>
        <taxon>Culex</taxon>
        <taxon>Culex</taxon>
    </lineage>
</organism>
<proteinExistence type="predicted"/>
<sequence length="545" mass="62016">MSTSEADVPCSGPCRKRFRPEAVNMNEAAANALLTSDAVESGLFWFCPECRNQLRLVFPRPASVDHSEFYLPPELWLMIFQMLDEQSLLQVRLTCPRWKRIVDQNRSLREAFSVQIKGAVLDGGNEPQHLYPASRVFLDDSRIIAVDSWWPSFGARLTVLDLFNCEVALPNLLGLLRQTPNLTNLILEHIRFTSVEETISADFRLEKMQCLISESVFEVFGHIFPRLSEFTKNFPHGEGEDIKMCQFLRPIQCYIQYLTCPLTSTMVDQMAEMSELYLSSVDNRSEDDSSVKLSRIQPYIEKLTTISTDANLCEIGSNLKILKYIAVFVPQSSDDFTFVPSFLTKMKMLKELTLIACKGHRLDFGGFKSLSLRGLLIESMCIQSLSMQVFLSNCSNIQDLQLVDCSLSNWTDLFATKWSSLRCLKLFKIDAPQTELKPNLKPIPYLNELNISNCNIPAEMLKQLVERCPSLTSLKLGEMDTVVDNIVYSLVLLPQLKKLTIYSCPFITDCFVGVLVIRNPRWHVNIEDCLQISEAARKRLGQLGH</sequence>
<name>A0A8D8BN32_CULPI</name>
<dbReference type="SMART" id="SM00256">
    <property type="entry name" value="FBOX"/>
    <property type="match status" value="1"/>
</dbReference>
<dbReference type="InterPro" id="IPR032675">
    <property type="entry name" value="LRR_dom_sf"/>
</dbReference>
<accession>A0A8D8BN32</accession>
<dbReference type="Gene3D" id="3.80.10.10">
    <property type="entry name" value="Ribonuclease Inhibitor"/>
    <property type="match status" value="2"/>
</dbReference>
<reference evidence="2" key="1">
    <citation type="submission" date="2021-05" db="EMBL/GenBank/DDBJ databases">
        <authorList>
            <person name="Alioto T."/>
            <person name="Alioto T."/>
            <person name="Gomez Garrido J."/>
        </authorList>
    </citation>
    <scope>NUCLEOTIDE SEQUENCE</scope>
</reference>
<evidence type="ECO:0000259" key="1">
    <source>
        <dbReference type="PROSITE" id="PS50181"/>
    </source>
</evidence>
<dbReference type="GO" id="GO:0031146">
    <property type="term" value="P:SCF-dependent proteasomal ubiquitin-dependent protein catabolic process"/>
    <property type="evidence" value="ECO:0007669"/>
    <property type="project" value="TreeGrafter"/>
</dbReference>
<feature type="domain" description="F-box" evidence="1">
    <location>
        <begin position="65"/>
        <end position="111"/>
    </location>
</feature>
<dbReference type="PANTHER" id="PTHR13318">
    <property type="entry name" value="PARTNER OF PAIRED, ISOFORM B-RELATED"/>
    <property type="match status" value="1"/>
</dbReference>
<dbReference type="InterPro" id="IPR055411">
    <property type="entry name" value="LRR_FXL15/At3g58940/PEG3-like"/>
</dbReference>